<feature type="region of interest" description="Disordered" evidence="1">
    <location>
        <begin position="97"/>
        <end position="132"/>
    </location>
</feature>
<proteinExistence type="predicted"/>
<protein>
    <submittedName>
        <fullName evidence="2">Uncharacterized protein</fullName>
    </submittedName>
</protein>
<dbReference type="AlphaFoldDB" id="A0AAD6A7A5"/>
<feature type="compositionally biased region" description="Polar residues" evidence="1">
    <location>
        <begin position="114"/>
        <end position="132"/>
    </location>
</feature>
<evidence type="ECO:0000313" key="2">
    <source>
        <dbReference type="EMBL" id="KAJ4919547.1"/>
    </source>
</evidence>
<accession>A0AAD6A7A5</accession>
<gene>
    <name evidence="2" type="ORF">JOQ06_022102</name>
</gene>
<comment type="caution">
    <text evidence="2">The sequence shown here is derived from an EMBL/GenBank/DDBJ whole genome shotgun (WGS) entry which is preliminary data.</text>
</comment>
<name>A0AAD6A7A5_9TELE</name>
<evidence type="ECO:0000313" key="3">
    <source>
        <dbReference type="Proteomes" id="UP001219934"/>
    </source>
</evidence>
<keyword evidence="3" id="KW-1185">Reference proteome</keyword>
<organism evidence="2 3">
    <name type="scientific">Pogonophryne albipinna</name>
    <dbReference type="NCBI Taxonomy" id="1090488"/>
    <lineage>
        <taxon>Eukaryota</taxon>
        <taxon>Metazoa</taxon>
        <taxon>Chordata</taxon>
        <taxon>Craniata</taxon>
        <taxon>Vertebrata</taxon>
        <taxon>Euteleostomi</taxon>
        <taxon>Actinopterygii</taxon>
        <taxon>Neopterygii</taxon>
        <taxon>Teleostei</taxon>
        <taxon>Neoteleostei</taxon>
        <taxon>Acanthomorphata</taxon>
        <taxon>Eupercaria</taxon>
        <taxon>Perciformes</taxon>
        <taxon>Notothenioidei</taxon>
        <taxon>Pogonophryne</taxon>
    </lineage>
</organism>
<dbReference type="EMBL" id="JAPTMU010000278">
    <property type="protein sequence ID" value="KAJ4919547.1"/>
    <property type="molecule type" value="Genomic_DNA"/>
</dbReference>
<evidence type="ECO:0000256" key="1">
    <source>
        <dbReference type="SAM" id="MobiDB-lite"/>
    </source>
</evidence>
<dbReference type="Proteomes" id="UP001219934">
    <property type="component" value="Unassembled WGS sequence"/>
</dbReference>
<reference evidence="2" key="1">
    <citation type="submission" date="2022-11" db="EMBL/GenBank/DDBJ databases">
        <title>Chromosome-level genome of Pogonophryne albipinna.</title>
        <authorList>
            <person name="Jo E."/>
        </authorList>
    </citation>
    <scope>NUCLEOTIDE SEQUENCE</scope>
    <source>
        <strain evidence="2">SGF0006</strain>
        <tissue evidence="2">Muscle</tissue>
    </source>
</reference>
<sequence>MDIILRYWSEREGKVAVRYFTSEFLGHTQAEKLLESINRSLSPLDPKKLLQISMDGPTVNWKFLRIFQEDKSKEDPDAPKLINLGSCGLHVVHGSFQTGERETADTGEFPQDPSGRSQKKLQNGLVQNSFMA</sequence>